<protein>
    <recommendedName>
        <fullName evidence="4">Galactose oxidase</fullName>
    </recommendedName>
</protein>
<evidence type="ECO:0000256" key="1">
    <source>
        <dbReference type="SAM" id="SignalP"/>
    </source>
</evidence>
<dbReference type="Proteomes" id="UP000027586">
    <property type="component" value="Unassembled WGS sequence"/>
</dbReference>
<feature type="chain" id="PRO_5001652839" description="Galactose oxidase" evidence="1">
    <location>
        <begin position="24"/>
        <end position="221"/>
    </location>
</feature>
<dbReference type="AlphaFoldDB" id="A0A068S2P4"/>
<gene>
    <name evidence="2" type="ORF">LCOR_07544.1</name>
</gene>
<keyword evidence="1" id="KW-0732">Signal</keyword>
<evidence type="ECO:0000313" key="3">
    <source>
        <dbReference type="Proteomes" id="UP000027586"/>
    </source>
</evidence>
<organism evidence="2 3">
    <name type="scientific">Lichtheimia corymbifera JMRC:FSU:9682</name>
    <dbReference type="NCBI Taxonomy" id="1263082"/>
    <lineage>
        <taxon>Eukaryota</taxon>
        <taxon>Fungi</taxon>
        <taxon>Fungi incertae sedis</taxon>
        <taxon>Mucoromycota</taxon>
        <taxon>Mucoromycotina</taxon>
        <taxon>Mucoromycetes</taxon>
        <taxon>Mucorales</taxon>
        <taxon>Lichtheimiaceae</taxon>
        <taxon>Lichtheimia</taxon>
    </lineage>
</organism>
<name>A0A068S2P4_9FUNG</name>
<dbReference type="InterPro" id="IPR015915">
    <property type="entry name" value="Kelch-typ_b-propeller"/>
</dbReference>
<dbReference type="SUPFAM" id="SSF50965">
    <property type="entry name" value="Galactose oxidase, central domain"/>
    <property type="match status" value="1"/>
</dbReference>
<feature type="signal peptide" evidence="1">
    <location>
        <begin position="1"/>
        <end position="23"/>
    </location>
</feature>
<dbReference type="EMBL" id="CBTN010000038">
    <property type="protein sequence ID" value="CDH56509.1"/>
    <property type="molecule type" value="Genomic_DNA"/>
</dbReference>
<proteinExistence type="predicted"/>
<reference evidence="2" key="1">
    <citation type="submission" date="2013-08" db="EMBL/GenBank/DDBJ databases">
        <title>Gene expansion shapes genome architecture in the human pathogen Lichtheimia corymbifera: an evolutionary genomics analysis in the ancient terrestrial Mucorales (Mucoromycotina).</title>
        <authorList>
            <person name="Schwartze V.U."/>
            <person name="Winter S."/>
            <person name="Shelest E."/>
            <person name="Marcet-Houben M."/>
            <person name="Horn F."/>
            <person name="Wehner S."/>
            <person name="Hoffmann K."/>
            <person name="Riege K."/>
            <person name="Sammeth M."/>
            <person name="Nowrousian M."/>
            <person name="Valiante V."/>
            <person name="Linde J."/>
            <person name="Jacobsen I.D."/>
            <person name="Marz M."/>
            <person name="Brakhage A.A."/>
            <person name="Gabaldon T."/>
            <person name="Bocker S."/>
            <person name="Voigt K."/>
        </authorList>
    </citation>
    <scope>NUCLEOTIDE SEQUENCE [LARGE SCALE GENOMIC DNA]</scope>
    <source>
        <strain evidence="2">FSU 9682</strain>
    </source>
</reference>
<dbReference type="PANTHER" id="PTHR23244">
    <property type="entry name" value="KELCH REPEAT DOMAIN"/>
    <property type="match status" value="1"/>
</dbReference>
<dbReference type="Gene3D" id="2.120.10.80">
    <property type="entry name" value="Kelch-type beta propeller"/>
    <property type="match status" value="1"/>
</dbReference>
<keyword evidence="3" id="KW-1185">Reference proteome</keyword>
<dbReference type="STRING" id="1263082.A0A068S2P4"/>
<dbReference type="OrthoDB" id="2261647at2759"/>
<evidence type="ECO:0008006" key="4">
    <source>
        <dbReference type="Google" id="ProtNLM"/>
    </source>
</evidence>
<dbReference type="Pfam" id="PF24681">
    <property type="entry name" value="Kelch_KLHDC2_KLHL20_DRC7"/>
    <property type="match status" value="1"/>
</dbReference>
<sequence>MILTRLIAWTYLYFLSATAFVHAAYNLSEDIELGFPSVRPFSQVGAATFVRDDVLYTIGGISQYVNMTQPTTNFIAFHLSRQDGTIMPNPFLGMGGMPGLAYAQAVLLPDNDRVLMFGGNNDDMLDNNGTLVVREYRFSTEMWRELNVTAANGTLPQNRYKHTATLAPNGKIYIYGGQVPGSPTEFFIDFWEYDPVMNRFTEIQIDHNPLSTIQPAAIMLP</sequence>
<dbReference type="VEuPathDB" id="FungiDB:LCOR_07544.1"/>
<comment type="caution">
    <text evidence="2">The sequence shown here is derived from an EMBL/GenBank/DDBJ whole genome shotgun (WGS) entry which is preliminary data.</text>
</comment>
<dbReference type="InterPro" id="IPR011043">
    <property type="entry name" value="Gal_Oxase/kelch_b-propeller"/>
</dbReference>
<accession>A0A068S2P4</accession>
<evidence type="ECO:0000313" key="2">
    <source>
        <dbReference type="EMBL" id="CDH56509.1"/>
    </source>
</evidence>